<evidence type="ECO:0000313" key="1">
    <source>
        <dbReference type="EMBL" id="MBO0656709.1"/>
    </source>
</evidence>
<dbReference type="Proteomes" id="UP000664781">
    <property type="component" value="Unassembled WGS sequence"/>
</dbReference>
<comment type="caution">
    <text evidence="1">The sequence shown here is derived from an EMBL/GenBank/DDBJ whole genome shotgun (WGS) entry which is preliminary data.</text>
</comment>
<proteinExistence type="predicted"/>
<protein>
    <submittedName>
        <fullName evidence="1">Uncharacterized protein</fullName>
    </submittedName>
</protein>
<dbReference type="EMBL" id="JAFMOF010000005">
    <property type="protein sequence ID" value="MBO0656709.1"/>
    <property type="molecule type" value="Genomic_DNA"/>
</dbReference>
<gene>
    <name evidence="1" type="ORF">J1792_29390</name>
</gene>
<reference evidence="1" key="1">
    <citation type="submission" date="2021-03" db="EMBL/GenBank/DDBJ databases">
        <title>Streptomyces strains.</title>
        <authorList>
            <person name="Lund M.B."/>
            <person name="Toerring T."/>
        </authorList>
    </citation>
    <scope>NUCLEOTIDE SEQUENCE</scope>
    <source>
        <strain evidence="1">JCM 4242</strain>
    </source>
</reference>
<name>A0A939FSR3_9ACTN</name>
<dbReference type="RefSeq" id="WP_086572370.1">
    <property type="nucleotide sequence ID" value="NZ_JAFMOF010000005.1"/>
</dbReference>
<sequence length="163" mass="17725">MRPQHDPTPFGGPIERGAAYVLQWRADPRYVLCGHATEGFVDVREHGSVTERHSAWHIDTDTGVVTLAADAHDPVPRVLTLLLGPAGHGPALRRLATPADTAQRWNWTGRALMSHKHSTADKLALHVGRERGAGGYGLRMVLPKKGVPDHEWQLSPCTSPASS</sequence>
<accession>A0A939FSR3</accession>
<organism evidence="1 2">
    <name type="scientific">Streptomyces triculaminicus</name>
    <dbReference type="NCBI Taxonomy" id="2816232"/>
    <lineage>
        <taxon>Bacteria</taxon>
        <taxon>Bacillati</taxon>
        <taxon>Actinomycetota</taxon>
        <taxon>Actinomycetes</taxon>
        <taxon>Kitasatosporales</taxon>
        <taxon>Streptomycetaceae</taxon>
        <taxon>Streptomyces</taxon>
    </lineage>
</organism>
<evidence type="ECO:0000313" key="2">
    <source>
        <dbReference type="Proteomes" id="UP000664781"/>
    </source>
</evidence>
<keyword evidence="2" id="KW-1185">Reference proteome</keyword>
<dbReference type="AlphaFoldDB" id="A0A939FSR3"/>